<keyword evidence="4 5" id="KW-0472">Membrane</keyword>
<keyword evidence="8" id="KW-1185">Reference proteome</keyword>
<evidence type="ECO:0000256" key="4">
    <source>
        <dbReference type="ARBA" id="ARBA00023136"/>
    </source>
</evidence>
<feature type="transmembrane region" description="Helical" evidence="5">
    <location>
        <begin position="292"/>
        <end position="312"/>
    </location>
</feature>
<accession>A0ABU8TGV5</accession>
<dbReference type="EMBL" id="JBAKIA010000001">
    <property type="protein sequence ID" value="MEJ8473172.1"/>
    <property type="molecule type" value="Genomic_DNA"/>
</dbReference>
<dbReference type="CDD" id="cd17393">
    <property type="entry name" value="MFS_MosC_like"/>
    <property type="match status" value="1"/>
</dbReference>
<evidence type="ECO:0000256" key="1">
    <source>
        <dbReference type="ARBA" id="ARBA00004141"/>
    </source>
</evidence>
<feature type="transmembrane region" description="Helical" evidence="5">
    <location>
        <begin position="236"/>
        <end position="257"/>
    </location>
</feature>
<dbReference type="Gene3D" id="1.20.1250.20">
    <property type="entry name" value="MFS general substrate transporter like domains"/>
    <property type="match status" value="2"/>
</dbReference>
<comment type="caution">
    <text evidence="7">The sequence shown here is derived from an EMBL/GenBank/DDBJ whole genome shotgun (WGS) entry which is preliminary data.</text>
</comment>
<evidence type="ECO:0000256" key="5">
    <source>
        <dbReference type="SAM" id="Phobius"/>
    </source>
</evidence>
<dbReference type="SUPFAM" id="SSF103473">
    <property type="entry name" value="MFS general substrate transporter"/>
    <property type="match status" value="1"/>
</dbReference>
<protein>
    <submittedName>
        <fullName evidence="7">MFS transporter</fullName>
    </submittedName>
</protein>
<keyword evidence="3 5" id="KW-1133">Transmembrane helix</keyword>
<dbReference type="InterPro" id="IPR051788">
    <property type="entry name" value="MFS_Transporter"/>
</dbReference>
<name>A0ABU8TGV5_9HYPH</name>
<dbReference type="Pfam" id="PF07690">
    <property type="entry name" value="MFS_1"/>
    <property type="match status" value="1"/>
</dbReference>
<feature type="domain" description="Major facilitator superfamily (MFS) profile" evidence="6">
    <location>
        <begin position="202"/>
        <end position="379"/>
    </location>
</feature>
<dbReference type="RefSeq" id="WP_340272692.1">
    <property type="nucleotide sequence ID" value="NZ_JBAKIA010000001.1"/>
</dbReference>
<feature type="transmembrane region" description="Helical" evidence="5">
    <location>
        <begin position="324"/>
        <end position="348"/>
    </location>
</feature>
<feature type="transmembrane region" description="Helical" evidence="5">
    <location>
        <begin position="135"/>
        <end position="156"/>
    </location>
</feature>
<evidence type="ECO:0000259" key="6">
    <source>
        <dbReference type="PROSITE" id="PS50850"/>
    </source>
</evidence>
<feature type="transmembrane region" description="Helical" evidence="5">
    <location>
        <begin position="95"/>
        <end position="114"/>
    </location>
</feature>
<feature type="transmembrane region" description="Helical" evidence="5">
    <location>
        <begin position="269"/>
        <end position="286"/>
    </location>
</feature>
<evidence type="ECO:0000256" key="3">
    <source>
        <dbReference type="ARBA" id="ARBA00022989"/>
    </source>
</evidence>
<proteinExistence type="predicted"/>
<gene>
    <name evidence="7" type="ORF">V6575_03660</name>
</gene>
<feature type="transmembrane region" description="Helical" evidence="5">
    <location>
        <begin position="195"/>
        <end position="216"/>
    </location>
</feature>
<feature type="transmembrane region" description="Helical" evidence="5">
    <location>
        <begin position="41"/>
        <end position="64"/>
    </location>
</feature>
<dbReference type="PROSITE" id="PS50850">
    <property type="entry name" value="MFS"/>
    <property type="match status" value="1"/>
</dbReference>
<keyword evidence="2 5" id="KW-0812">Transmembrane</keyword>
<evidence type="ECO:0000256" key="2">
    <source>
        <dbReference type="ARBA" id="ARBA00022692"/>
    </source>
</evidence>
<sequence>MNTRRARHAVGFVFLLLGSLVGVWATRIPDIKQLLGLDDAAFGLLLLAMAIGAVIGIPISGYLMDRYGAAYITKVASVFILFVFSAIPLGASVLYLVPIIFIVGFCIGTLDVSMNGWGAEVEQALKQPVMSSYHGLFSLGAGLGAGGGALAIWLGFSVAVHFSSWCMLMALPLVLVLRTSWLSETRNEPDTKSPLFVFPKGALLFVAIMALIAALAEGAVTDWAALYQIQELGFESSLAAIGFAVFSVAMVVMRFVGDHLIARFGPVRVARISGIAAFVGASLLVWGDGIWMVWIGCAVMGLGNAVLFPLAMSRAAADPTMSKGAALASVAMLAYGAFLFGPPMLGFIADAMSLRASFAFVACLALLLPMLAGALKVAR</sequence>
<evidence type="ECO:0000313" key="8">
    <source>
        <dbReference type="Proteomes" id="UP001385499"/>
    </source>
</evidence>
<dbReference type="InterPro" id="IPR020846">
    <property type="entry name" value="MFS_dom"/>
</dbReference>
<feature type="transmembrane region" description="Helical" evidence="5">
    <location>
        <begin position="162"/>
        <end position="183"/>
    </location>
</feature>
<dbReference type="InterPro" id="IPR036259">
    <property type="entry name" value="MFS_trans_sf"/>
</dbReference>
<evidence type="ECO:0000313" key="7">
    <source>
        <dbReference type="EMBL" id="MEJ8473172.1"/>
    </source>
</evidence>
<comment type="subcellular location">
    <subcellularLocation>
        <location evidence="1">Membrane</location>
        <topology evidence="1">Multi-pass membrane protein</topology>
    </subcellularLocation>
</comment>
<dbReference type="InterPro" id="IPR011701">
    <property type="entry name" value="MFS"/>
</dbReference>
<dbReference type="PANTHER" id="PTHR23514">
    <property type="entry name" value="BYPASS OF STOP CODON PROTEIN 6"/>
    <property type="match status" value="1"/>
</dbReference>
<feature type="transmembrane region" description="Helical" evidence="5">
    <location>
        <begin position="354"/>
        <end position="375"/>
    </location>
</feature>
<reference evidence="7 8" key="1">
    <citation type="submission" date="2024-02" db="EMBL/GenBank/DDBJ databases">
        <title>Roseibium algae sp. nov., isolated from marine alga (Grateloupia sp.), showing potential in myo-inositol conversion.</title>
        <authorList>
            <person name="Wang Y."/>
        </authorList>
    </citation>
    <scope>NUCLEOTIDE SEQUENCE [LARGE SCALE GENOMIC DNA]</scope>
    <source>
        <strain evidence="7 8">H3510</strain>
    </source>
</reference>
<feature type="transmembrane region" description="Helical" evidence="5">
    <location>
        <begin position="71"/>
        <end position="89"/>
    </location>
</feature>
<organism evidence="7 8">
    <name type="scientific">Roseibium algae</name>
    <dbReference type="NCBI Taxonomy" id="3123038"/>
    <lineage>
        <taxon>Bacteria</taxon>
        <taxon>Pseudomonadati</taxon>
        <taxon>Pseudomonadota</taxon>
        <taxon>Alphaproteobacteria</taxon>
        <taxon>Hyphomicrobiales</taxon>
        <taxon>Stappiaceae</taxon>
        <taxon>Roseibium</taxon>
    </lineage>
</organism>
<dbReference type="PANTHER" id="PTHR23514:SF13">
    <property type="entry name" value="INNER MEMBRANE PROTEIN YBJJ"/>
    <property type="match status" value="1"/>
</dbReference>
<dbReference type="Proteomes" id="UP001385499">
    <property type="component" value="Unassembled WGS sequence"/>
</dbReference>